<dbReference type="InterPro" id="IPR042103">
    <property type="entry name" value="SerRS_1_N_sf"/>
</dbReference>
<dbReference type="InterPro" id="IPR010978">
    <property type="entry name" value="tRNA-bd_arm"/>
</dbReference>
<dbReference type="InterPro" id="IPR006195">
    <property type="entry name" value="aa-tRNA-synth_II"/>
</dbReference>
<dbReference type="CDD" id="cd00770">
    <property type="entry name" value="SerRS_core"/>
    <property type="match status" value="1"/>
</dbReference>
<evidence type="ECO:0000259" key="16">
    <source>
        <dbReference type="PROSITE" id="PS50862"/>
    </source>
</evidence>
<dbReference type="PIRSF" id="PIRSF001529">
    <property type="entry name" value="Ser-tRNA-synth_IIa"/>
    <property type="match status" value="1"/>
</dbReference>
<dbReference type="PRINTS" id="PR00981">
    <property type="entry name" value="TRNASYNTHSER"/>
</dbReference>
<dbReference type="Gene3D" id="3.30.930.10">
    <property type="entry name" value="Bira Bifunctional Protein, Domain 2"/>
    <property type="match status" value="1"/>
</dbReference>
<dbReference type="OrthoDB" id="9804647at2"/>
<evidence type="ECO:0000256" key="13">
    <source>
        <dbReference type="PIRSR" id="PIRSR001529-1"/>
    </source>
</evidence>
<dbReference type="RefSeq" id="WP_056948912.1">
    <property type="nucleotide sequence ID" value="NZ_AZEE01000030.1"/>
</dbReference>
<feature type="binding site" evidence="12">
    <location>
        <position position="383"/>
    </location>
    <ligand>
        <name>L-serine</name>
        <dbReference type="ChEBI" id="CHEBI:33384"/>
    </ligand>
</feature>
<evidence type="ECO:0000256" key="12">
    <source>
        <dbReference type="HAMAP-Rule" id="MF_00176"/>
    </source>
</evidence>
<evidence type="ECO:0000256" key="8">
    <source>
        <dbReference type="ARBA" id="ARBA00022917"/>
    </source>
</evidence>
<evidence type="ECO:0000256" key="7">
    <source>
        <dbReference type="ARBA" id="ARBA00022840"/>
    </source>
</evidence>
<evidence type="ECO:0000256" key="6">
    <source>
        <dbReference type="ARBA" id="ARBA00022741"/>
    </source>
</evidence>
<dbReference type="SUPFAM" id="SSF46589">
    <property type="entry name" value="tRNA-binding arm"/>
    <property type="match status" value="1"/>
</dbReference>
<dbReference type="PANTHER" id="PTHR43697">
    <property type="entry name" value="SERYL-TRNA SYNTHETASE"/>
    <property type="match status" value="1"/>
</dbReference>
<evidence type="ECO:0000256" key="1">
    <source>
        <dbReference type="ARBA" id="ARBA00004496"/>
    </source>
</evidence>
<comment type="subunit">
    <text evidence="12">Homodimer. The tRNA molecule binds across the dimer.</text>
</comment>
<proteinExistence type="inferred from homology"/>
<dbReference type="GO" id="GO:0005737">
    <property type="term" value="C:cytoplasm"/>
    <property type="evidence" value="ECO:0007669"/>
    <property type="project" value="UniProtKB-SubCell"/>
</dbReference>
<keyword evidence="8 12" id="KW-0648">Protein biosynthesis</keyword>
<keyword evidence="9 12" id="KW-0030">Aminoacyl-tRNA synthetase</keyword>
<dbReference type="Pfam" id="PF00587">
    <property type="entry name" value="tRNA-synt_2b"/>
    <property type="match status" value="1"/>
</dbReference>
<dbReference type="Gene3D" id="1.10.287.40">
    <property type="entry name" value="Serine-tRNA synthetase, tRNA binding domain"/>
    <property type="match status" value="1"/>
</dbReference>
<dbReference type="InterPro" id="IPR045864">
    <property type="entry name" value="aa-tRNA-synth_II/BPL/LPL"/>
</dbReference>
<comment type="catalytic activity">
    <reaction evidence="11 12">
        <text>tRNA(Ser) + L-serine + ATP = L-seryl-tRNA(Ser) + AMP + diphosphate + H(+)</text>
        <dbReference type="Rhea" id="RHEA:12292"/>
        <dbReference type="Rhea" id="RHEA-COMP:9669"/>
        <dbReference type="Rhea" id="RHEA-COMP:9703"/>
        <dbReference type="ChEBI" id="CHEBI:15378"/>
        <dbReference type="ChEBI" id="CHEBI:30616"/>
        <dbReference type="ChEBI" id="CHEBI:33019"/>
        <dbReference type="ChEBI" id="CHEBI:33384"/>
        <dbReference type="ChEBI" id="CHEBI:78442"/>
        <dbReference type="ChEBI" id="CHEBI:78533"/>
        <dbReference type="ChEBI" id="CHEBI:456215"/>
        <dbReference type="EC" id="6.1.1.11"/>
    </reaction>
</comment>
<organism evidence="17 18">
    <name type="scientific">Secundilactobacillus odoratitofui DSM 19909 = JCM 15043</name>
    <dbReference type="NCBI Taxonomy" id="1423776"/>
    <lineage>
        <taxon>Bacteria</taxon>
        <taxon>Bacillati</taxon>
        <taxon>Bacillota</taxon>
        <taxon>Bacilli</taxon>
        <taxon>Lactobacillales</taxon>
        <taxon>Lactobacillaceae</taxon>
        <taxon>Secundilactobacillus</taxon>
    </lineage>
</organism>
<keyword evidence="15" id="KW-0175">Coiled coil</keyword>
<comment type="catalytic activity">
    <reaction evidence="10 12">
        <text>tRNA(Sec) + L-serine + ATP = L-seryl-tRNA(Sec) + AMP + diphosphate + H(+)</text>
        <dbReference type="Rhea" id="RHEA:42580"/>
        <dbReference type="Rhea" id="RHEA-COMP:9742"/>
        <dbReference type="Rhea" id="RHEA-COMP:10128"/>
        <dbReference type="ChEBI" id="CHEBI:15378"/>
        <dbReference type="ChEBI" id="CHEBI:30616"/>
        <dbReference type="ChEBI" id="CHEBI:33019"/>
        <dbReference type="ChEBI" id="CHEBI:33384"/>
        <dbReference type="ChEBI" id="CHEBI:78442"/>
        <dbReference type="ChEBI" id="CHEBI:78533"/>
        <dbReference type="ChEBI" id="CHEBI:456215"/>
        <dbReference type="EC" id="6.1.1.11"/>
    </reaction>
</comment>
<dbReference type="Pfam" id="PF02403">
    <property type="entry name" value="Seryl_tRNA_N"/>
    <property type="match status" value="1"/>
</dbReference>
<dbReference type="NCBIfam" id="TIGR00414">
    <property type="entry name" value="serS"/>
    <property type="match status" value="1"/>
</dbReference>
<dbReference type="AlphaFoldDB" id="A0A0R1LV75"/>
<dbReference type="PANTHER" id="PTHR43697:SF1">
    <property type="entry name" value="SERINE--TRNA LIGASE"/>
    <property type="match status" value="1"/>
</dbReference>
<dbReference type="PROSITE" id="PS50862">
    <property type="entry name" value="AA_TRNA_LIGASE_II"/>
    <property type="match status" value="1"/>
</dbReference>
<evidence type="ECO:0000256" key="2">
    <source>
        <dbReference type="ARBA" id="ARBA00005045"/>
    </source>
</evidence>
<dbReference type="UniPathway" id="UPA00906">
    <property type="reaction ID" value="UER00895"/>
</dbReference>
<keyword evidence="5 12" id="KW-0436">Ligase</keyword>
<feature type="binding site" evidence="12 14">
    <location>
        <begin position="348"/>
        <end position="351"/>
    </location>
    <ligand>
        <name>ATP</name>
        <dbReference type="ChEBI" id="CHEBI:30616"/>
    </ligand>
</feature>
<keyword evidence="6 12" id="KW-0547">Nucleotide-binding</keyword>
<dbReference type="STRING" id="1423776.FD04_GL001952"/>
<accession>A0A0R1LV75</accession>
<reference evidence="17 18" key="1">
    <citation type="journal article" date="2015" name="Genome Announc.">
        <title>Expanding the biotechnology potential of lactobacilli through comparative genomics of 213 strains and associated genera.</title>
        <authorList>
            <person name="Sun Z."/>
            <person name="Harris H.M."/>
            <person name="McCann A."/>
            <person name="Guo C."/>
            <person name="Argimon S."/>
            <person name="Zhang W."/>
            <person name="Yang X."/>
            <person name="Jeffery I.B."/>
            <person name="Cooney J.C."/>
            <person name="Kagawa T.F."/>
            <person name="Liu W."/>
            <person name="Song Y."/>
            <person name="Salvetti E."/>
            <person name="Wrobel A."/>
            <person name="Rasinkangas P."/>
            <person name="Parkhill J."/>
            <person name="Rea M.C."/>
            <person name="O'Sullivan O."/>
            <person name="Ritari J."/>
            <person name="Douillard F.P."/>
            <person name="Paul Ross R."/>
            <person name="Yang R."/>
            <person name="Briner A.E."/>
            <person name="Felis G.E."/>
            <person name="de Vos W.M."/>
            <person name="Barrangou R."/>
            <person name="Klaenhammer T.R."/>
            <person name="Caufield P.W."/>
            <person name="Cui Y."/>
            <person name="Zhang H."/>
            <person name="O'Toole P.W."/>
        </authorList>
    </citation>
    <scope>NUCLEOTIDE SEQUENCE [LARGE SCALE GENOMIC DNA]</scope>
    <source>
        <strain evidence="17 18">DSM 19909</strain>
    </source>
</reference>
<feature type="binding site" evidence="13">
    <location>
        <position position="230"/>
    </location>
    <ligand>
        <name>L-serine</name>
        <dbReference type="ChEBI" id="CHEBI:33384"/>
    </ligand>
</feature>
<feature type="binding site" evidence="12 14">
    <location>
        <begin position="261"/>
        <end position="263"/>
    </location>
    <ligand>
        <name>ATP</name>
        <dbReference type="ChEBI" id="CHEBI:30616"/>
    </ligand>
</feature>
<dbReference type="InterPro" id="IPR002317">
    <property type="entry name" value="Ser-tRNA-ligase_type_1"/>
</dbReference>
<comment type="similarity">
    <text evidence="3 12">Belongs to the class-II aminoacyl-tRNA synthetase family. Type-1 seryl-tRNA synthetase subfamily.</text>
</comment>
<feature type="coiled-coil region" evidence="15">
    <location>
        <begin position="45"/>
        <end position="79"/>
    </location>
</feature>
<protein>
    <recommendedName>
        <fullName evidence="12">Serine--tRNA ligase</fullName>
        <ecNumber evidence="12">6.1.1.11</ecNumber>
    </recommendedName>
    <alternativeName>
        <fullName evidence="12">Seryl-tRNA synthetase</fullName>
        <shortName evidence="12">SerRS</shortName>
    </alternativeName>
    <alternativeName>
        <fullName evidence="12">Seryl-tRNA(Ser/Sec) synthetase</fullName>
    </alternativeName>
</protein>
<dbReference type="InterPro" id="IPR033729">
    <property type="entry name" value="SerRS_core"/>
</dbReference>
<evidence type="ECO:0000313" key="17">
    <source>
        <dbReference type="EMBL" id="KRK97092.1"/>
    </source>
</evidence>
<dbReference type="HAMAP" id="MF_00176">
    <property type="entry name" value="Ser_tRNA_synth_type1"/>
    <property type="match status" value="1"/>
</dbReference>
<evidence type="ECO:0000313" key="18">
    <source>
        <dbReference type="Proteomes" id="UP000051160"/>
    </source>
</evidence>
<dbReference type="Proteomes" id="UP000051160">
    <property type="component" value="Unassembled WGS sequence"/>
</dbReference>
<evidence type="ECO:0000256" key="3">
    <source>
        <dbReference type="ARBA" id="ARBA00010728"/>
    </source>
</evidence>
<name>A0A0R1LV75_9LACO</name>
<evidence type="ECO:0000256" key="15">
    <source>
        <dbReference type="SAM" id="Coils"/>
    </source>
</evidence>
<dbReference type="GO" id="GO:0016740">
    <property type="term" value="F:transferase activity"/>
    <property type="evidence" value="ECO:0007669"/>
    <property type="project" value="UniProtKB-ARBA"/>
</dbReference>
<feature type="binding site" evidence="12">
    <location>
        <begin position="230"/>
        <end position="232"/>
    </location>
    <ligand>
        <name>L-serine</name>
        <dbReference type="ChEBI" id="CHEBI:33384"/>
    </ligand>
</feature>
<comment type="pathway">
    <text evidence="2 12">Aminoacyl-tRNA biosynthesis; selenocysteinyl-tRNA(Sec) biosynthesis; L-seryl-tRNA(Sec) from L-serine and tRNA(Sec): step 1/1.</text>
</comment>
<comment type="caution">
    <text evidence="12">Lacks conserved residue(s) required for the propagation of feature annotation.</text>
</comment>
<evidence type="ECO:0000256" key="14">
    <source>
        <dbReference type="PIRSR" id="PIRSR001529-2"/>
    </source>
</evidence>
<feature type="domain" description="Aminoacyl-transfer RNA synthetases class-II family profile" evidence="16">
    <location>
        <begin position="172"/>
        <end position="408"/>
    </location>
</feature>
<dbReference type="GO" id="GO:0016260">
    <property type="term" value="P:selenocysteine biosynthetic process"/>
    <property type="evidence" value="ECO:0007669"/>
    <property type="project" value="UniProtKB-UniRule"/>
</dbReference>
<dbReference type="GO" id="GO:0006434">
    <property type="term" value="P:seryl-tRNA aminoacylation"/>
    <property type="evidence" value="ECO:0007669"/>
    <property type="project" value="UniProtKB-UniRule"/>
</dbReference>
<keyword evidence="7 12" id="KW-0067">ATP-binding</keyword>
<feature type="binding site" evidence="12 13">
    <location>
        <position position="284"/>
    </location>
    <ligand>
        <name>L-serine</name>
        <dbReference type="ChEBI" id="CHEBI:33384"/>
    </ligand>
</feature>
<comment type="function">
    <text evidence="12">Catalyzes the attachment of serine to tRNA(Ser). Is also able to aminoacylate tRNA(Sec) with serine, to form the misacylated tRNA L-seryl-tRNA(Sec), which will be further converted into selenocysteinyl-tRNA(Sec).</text>
</comment>
<keyword evidence="4 12" id="KW-0963">Cytoplasm</keyword>
<evidence type="ECO:0000256" key="4">
    <source>
        <dbReference type="ARBA" id="ARBA00022490"/>
    </source>
</evidence>
<gene>
    <name evidence="12" type="primary">serS</name>
    <name evidence="17" type="ORF">FD04_GL001952</name>
</gene>
<dbReference type="GO" id="GO:0005524">
    <property type="term" value="F:ATP binding"/>
    <property type="evidence" value="ECO:0007669"/>
    <property type="project" value="UniProtKB-UniRule"/>
</dbReference>
<evidence type="ECO:0000256" key="10">
    <source>
        <dbReference type="ARBA" id="ARBA00047929"/>
    </source>
</evidence>
<dbReference type="GO" id="GO:0140096">
    <property type="term" value="F:catalytic activity, acting on a protein"/>
    <property type="evidence" value="ECO:0007669"/>
    <property type="project" value="UniProtKB-ARBA"/>
</dbReference>
<comment type="domain">
    <text evidence="12">Consists of two distinct domains, a catalytic core and a N-terminal extension that is involved in tRNA binding.</text>
</comment>
<dbReference type="EC" id="6.1.1.11" evidence="12"/>
<dbReference type="InterPro" id="IPR002314">
    <property type="entry name" value="aa-tRNA-synt_IIb"/>
</dbReference>
<dbReference type="SUPFAM" id="SSF55681">
    <property type="entry name" value="Class II aaRS and biotin synthetases"/>
    <property type="match status" value="1"/>
</dbReference>
<dbReference type="InterPro" id="IPR015866">
    <property type="entry name" value="Ser-tRNA-synth_1_N"/>
</dbReference>
<feature type="binding site" evidence="13">
    <location>
        <position position="381"/>
    </location>
    <ligand>
        <name>L-serine</name>
        <dbReference type="ChEBI" id="CHEBI:33384"/>
    </ligand>
</feature>
<comment type="subcellular location">
    <subcellularLocation>
        <location evidence="1 12">Cytoplasm</location>
    </subcellularLocation>
</comment>
<sequence length="424" mass="47956">MIDLKLVRTETDFVKEKLATRGVEATEIDDLLALDQKRRDLIVKSETMKAQRNQVSDEISQLKRNKEDASEKITQMKQVSADIKAMDEQLTDIAADVQNKSAHLPNIPNDNVPVGLTEDGSVELRKWGEIPAFDFEPKSHWEIGESLGILDFERGAKVSGSRFLYYVGQGARLERAIYNFFLDQNEKAGFTEVLPPYMVNSESMYGTGQFPKFTEDVYSLKEADETLIPTAEVPLVNYYRDEVIDDEKLPVMFTALSPAFRSEAGSAGRDTRGLIRLHQFNKVEMVQFTKPEQSWDALEKMTNHAEDLLKQLGLAHHVITLTTGDMSFTAAMTHDLEVWLPFQDKYREISSCSNCTDFQARRAHIQYRDENGKLQYVHTLNGSGLAVGRTVAAILENYQNEDGTVNIPEVLQPYMGGQTKIVKE</sequence>
<feature type="binding site" evidence="13">
    <location>
        <position position="261"/>
    </location>
    <ligand>
        <name>L-serine</name>
        <dbReference type="ChEBI" id="CHEBI:33384"/>
    </ligand>
</feature>
<evidence type="ECO:0000256" key="9">
    <source>
        <dbReference type="ARBA" id="ARBA00023146"/>
    </source>
</evidence>
<evidence type="ECO:0000256" key="5">
    <source>
        <dbReference type="ARBA" id="ARBA00022598"/>
    </source>
</evidence>
<keyword evidence="18" id="KW-1185">Reference proteome</keyword>
<dbReference type="EMBL" id="AZEE01000030">
    <property type="protein sequence ID" value="KRK97092.1"/>
    <property type="molecule type" value="Genomic_DNA"/>
</dbReference>
<evidence type="ECO:0000256" key="11">
    <source>
        <dbReference type="ARBA" id="ARBA00048823"/>
    </source>
</evidence>
<dbReference type="PATRIC" id="fig|1423776.4.peg.1978"/>
<comment type="caution">
    <text evidence="17">The sequence shown here is derived from an EMBL/GenBank/DDBJ whole genome shotgun (WGS) entry which is preliminary data.</text>
</comment>
<dbReference type="GO" id="GO:0004828">
    <property type="term" value="F:serine-tRNA ligase activity"/>
    <property type="evidence" value="ECO:0007669"/>
    <property type="project" value="UniProtKB-UniRule"/>
</dbReference>